<sequence length="55" mass="6252">MPTGKALTWEPWALDIGNMGAALFCTWARNIVYLQTFFTTETFTTEAFTIILYLA</sequence>
<reference evidence="1 2" key="1">
    <citation type="journal article" date="2011" name="Genome Biol.">
        <title>Comparative genome sequence analysis underscores mycoparasitism as the ancestral life style of Trichoderma.</title>
        <authorList>
            <person name="Kubicek C.P."/>
            <person name="Herrera-Estrella A."/>
            <person name="Seidl-Seiboth V."/>
            <person name="Martinez D.A."/>
            <person name="Druzhinina I.S."/>
            <person name="Thon M."/>
            <person name="Zeilinger S."/>
            <person name="Casas-Flores S."/>
            <person name="Horwitz B.A."/>
            <person name="Mukherjee P.K."/>
            <person name="Mukherjee M."/>
            <person name="Kredics L."/>
            <person name="Alcaraz L.D."/>
            <person name="Aerts A."/>
            <person name="Antal Z."/>
            <person name="Atanasova L."/>
            <person name="Cervantes-Badillo M.G."/>
            <person name="Challacombe J."/>
            <person name="Chertkov O."/>
            <person name="McCluskey K."/>
            <person name="Coulpier F."/>
            <person name="Deshpande N."/>
            <person name="von Doehren H."/>
            <person name="Ebbole D.J."/>
            <person name="Esquivel-Naranjo E.U."/>
            <person name="Fekete E."/>
            <person name="Flipphi M."/>
            <person name="Glaser F."/>
            <person name="Gomez-Rodriguez E.Y."/>
            <person name="Gruber S."/>
            <person name="Han C."/>
            <person name="Henrissat B."/>
            <person name="Hermosa R."/>
            <person name="Hernandez-Onate M."/>
            <person name="Karaffa L."/>
            <person name="Kosti I."/>
            <person name="Le Crom S."/>
            <person name="Lindquist E."/>
            <person name="Lucas S."/>
            <person name="Luebeck M."/>
            <person name="Luebeck P.S."/>
            <person name="Margeot A."/>
            <person name="Metz B."/>
            <person name="Misra M."/>
            <person name="Nevalainen H."/>
            <person name="Omann M."/>
            <person name="Packer N."/>
            <person name="Perrone G."/>
            <person name="Uresti-Rivera E.E."/>
            <person name="Salamov A."/>
            <person name="Schmoll M."/>
            <person name="Seiboth B."/>
            <person name="Shapiro H."/>
            <person name="Sukno S."/>
            <person name="Tamayo-Ramos J.A."/>
            <person name="Tisch D."/>
            <person name="Wiest A."/>
            <person name="Wilkinson H.H."/>
            <person name="Zhang M."/>
            <person name="Coutinho P.M."/>
            <person name="Kenerley C.M."/>
            <person name="Monte E."/>
            <person name="Baker S.E."/>
            <person name="Grigoriev I.V."/>
        </authorList>
    </citation>
    <scope>NUCLEOTIDE SEQUENCE [LARGE SCALE GENOMIC DNA]</scope>
    <source>
        <strain evidence="2">ATCC 20476 / IMI 206040</strain>
    </source>
</reference>
<gene>
    <name evidence="1" type="ORF">TRIATDRAFT_254490</name>
</gene>
<name>G9NGE3_HYPAI</name>
<keyword evidence="2" id="KW-1185">Reference proteome</keyword>
<dbReference type="HOGENOM" id="CLU_3032633_0_0_1"/>
<comment type="caution">
    <text evidence="1">The sequence shown here is derived from an EMBL/GenBank/DDBJ whole genome shotgun (WGS) entry which is preliminary data.</text>
</comment>
<accession>G9NGE3</accession>
<proteinExistence type="predicted"/>
<evidence type="ECO:0000313" key="1">
    <source>
        <dbReference type="EMBL" id="EHK50355.1"/>
    </source>
</evidence>
<protein>
    <submittedName>
        <fullName evidence="1">Uncharacterized protein</fullName>
    </submittedName>
</protein>
<dbReference type="EMBL" id="ABDG02000014">
    <property type="protein sequence ID" value="EHK50355.1"/>
    <property type="molecule type" value="Genomic_DNA"/>
</dbReference>
<dbReference type="Proteomes" id="UP000005426">
    <property type="component" value="Unassembled WGS sequence"/>
</dbReference>
<evidence type="ECO:0000313" key="2">
    <source>
        <dbReference type="Proteomes" id="UP000005426"/>
    </source>
</evidence>
<dbReference type="AlphaFoldDB" id="G9NGE3"/>
<organism evidence="1 2">
    <name type="scientific">Hypocrea atroviridis (strain ATCC 20476 / IMI 206040)</name>
    <name type="common">Trichoderma atroviride</name>
    <dbReference type="NCBI Taxonomy" id="452589"/>
    <lineage>
        <taxon>Eukaryota</taxon>
        <taxon>Fungi</taxon>
        <taxon>Dikarya</taxon>
        <taxon>Ascomycota</taxon>
        <taxon>Pezizomycotina</taxon>
        <taxon>Sordariomycetes</taxon>
        <taxon>Hypocreomycetidae</taxon>
        <taxon>Hypocreales</taxon>
        <taxon>Hypocreaceae</taxon>
        <taxon>Trichoderma</taxon>
    </lineage>
</organism>